<organism evidence="2 3">
    <name type="scientific">Pirellula staleyi (strain ATCC 27377 / DSM 6068 / ICPB 4128)</name>
    <name type="common">Pirella staleyi</name>
    <dbReference type="NCBI Taxonomy" id="530564"/>
    <lineage>
        <taxon>Bacteria</taxon>
        <taxon>Pseudomonadati</taxon>
        <taxon>Planctomycetota</taxon>
        <taxon>Planctomycetia</taxon>
        <taxon>Pirellulales</taxon>
        <taxon>Pirellulaceae</taxon>
        <taxon>Pirellula</taxon>
    </lineage>
</organism>
<dbReference type="Proteomes" id="UP000001887">
    <property type="component" value="Chromosome"/>
</dbReference>
<dbReference type="STRING" id="530564.Psta_0266"/>
<feature type="chain" id="PRO_5012632850" description="DUF3828 domain-containing protein" evidence="1">
    <location>
        <begin position="16"/>
        <end position="142"/>
    </location>
</feature>
<evidence type="ECO:0000256" key="1">
    <source>
        <dbReference type="SAM" id="SignalP"/>
    </source>
</evidence>
<keyword evidence="3" id="KW-1185">Reference proteome</keyword>
<evidence type="ECO:0000313" key="2">
    <source>
        <dbReference type="EMBL" id="ADB14961.1"/>
    </source>
</evidence>
<sequence length="142" mass="15892" precursor="true">MTSFSFVAAMLVAFAADPTNNAATHTPVGAVEAMNAILIKQDFAAFYDNHCHQHLRGQIDKKRFVDYMKSEAGAAIIKLFADVHAAITQKAGEDVLIARKSDKPDKYEFCLVQVESLPARKGQQWHLELQIEDDQWKLVDTD</sequence>
<evidence type="ECO:0008006" key="4">
    <source>
        <dbReference type="Google" id="ProtNLM"/>
    </source>
</evidence>
<evidence type="ECO:0000313" key="3">
    <source>
        <dbReference type="Proteomes" id="UP000001887"/>
    </source>
</evidence>
<proteinExistence type="predicted"/>
<dbReference type="EMBL" id="CP001848">
    <property type="protein sequence ID" value="ADB14961.1"/>
    <property type="molecule type" value="Genomic_DNA"/>
</dbReference>
<reference evidence="2 3" key="1">
    <citation type="journal article" date="2009" name="Stand. Genomic Sci.">
        <title>Complete genome sequence of Pirellula staleyi type strain (ATCC 27377).</title>
        <authorList>
            <person name="Clum A."/>
            <person name="Tindall B.J."/>
            <person name="Sikorski J."/>
            <person name="Ivanova N."/>
            <person name="Mavrommatis K."/>
            <person name="Lucas S."/>
            <person name="Glavina del Rio T."/>
            <person name="Nolan M."/>
            <person name="Chen F."/>
            <person name="Tice H."/>
            <person name="Pitluck S."/>
            <person name="Cheng J.F."/>
            <person name="Chertkov O."/>
            <person name="Brettin T."/>
            <person name="Han C."/>
            <person name="Detter J.C."/>
            <person name="Kuske C."/>
            <person name="Bruce D."/>
            <person name="Goodwin L."/>
            <person name="Ovchinikova G."/>
            <person name="Pati A."/>
            <person name="Mikhailova N."/>
            <person name="Chen A."/>
            <person name="Palaniappan K."/>
            <person name="Land M."/>
            <person name="Hauser L."/>
            <person name="Chang Y.J."/>
            <person name="Jeffries C.D."/>
            <person name="Chain P."/>
            <person name="Rohde M."/>
            <person name="Goker M."/>
            <person name="Bristow J."/>
            <person name="Eisen J.A."/>
            <person name="Markowitz V."/>
            <person name="Hugenholtz P."/>
            <person name="Kyrpides N.C."/>
            <person name="Klenk H.P."/>
            <person name="Lapidus A."/>
        </authorList>
    </citation>
    <scope>NUCLEOTIDE SEQUENCE [LARGE SCALE GENOMIC DNA]</scope>
    <source>
        <strain evidence="3">ATCC 27377 / DSM 6068 / ICPB 4128</strain>
    </source>
</reference>
<gene>
    <name evidence="2" type="ordered locus">Psta_0266</name>
</gene>
<protein>
    <recommendedName>
        <fullName evidence="4">DUF3828 domain-containing protein</fullName>
    </recommendedName>
</protein>
<name>D2R1H6_PIRSD</name>
<dbReference type="HOGENOM" id="CLU_1814022_0_0_0"/>
<accession>D2R1H6</accession>
<keyword evidence="1" id="KW-0732">Signal</keyword>
<feature type="signal peptide" evidence="1">
    <location>
        <begin position="1"/>
        <end position="15"/>
    </location>
</feature>
<dbReference type="KEGG" id="psl:Psta_0266"/>
<dbReference type="AlphaFoldDB" id="D2R1H6"/>